<dbReference type="PROSITE" id="PS50858">
    <property type="entry name" value="BSD"/>
    <property type="match status" value="1"/>
</dbReference>
<dbReference type="PANTHER" id="PTHR16019:SF6">
    <property type="entry name" value="SYNAPSE-ASSOCIATED PROTEIN 1"/>
    <property type="match status" value="1"/>
</dbReference>
<dbReference type="GeneTree" id="ENSGT00390000007662"/>
<reference evidence="8 10" key="1">
    <citation type="journal article" date="2004" name="Nature">
        <title>Genome duplication in the teleost fish Tetraodon nigroviridis reveals the early vertebrate proto-karyotype.</title>
        <authorList>
            <person name="Jaillon O."/>
            <person name="Aury J.-M."/>
            <person name="Brunet F."/>
            <person name="Petit J.-L."/>
            <person name="Stange-Thomann N."/>
            <person name="Mauceli E."/>
            <person name="Bouneau L."/>
            <person name="Fischer C."/>
            <person name="Ozouf-Costaz C."/>
            <person name="Bernot A."/>
            <person name="Nicaud S."/>
            <person name="Jaffe D."/>
            <person name="Fisher S."/>
            <person name="Lutfalla G."/>
            <person name="Dossat C."/>
            <person name="Segurens B."/>
            <person name="Dasilva C."/>
            <person name="Salanoubat M."/>
            <person name="Levy M."/>
            <person name="Boudet N."/>
            <person name="Castellano S."/>
            <person name="Anthouard V."/>
            <person name="Jubin C."/>
            <person name="Castelli V."/>
            <person name="Katinka M."/>
            <person name="Vacherie B."/>
            <person name="Biemont C."/>
            <person name="Skalli Z."/>
            <person name="Cattolico L."/>
            <person name="Poulain J."/>
            <person name="De Berardinis V."/>
            <person name="Cruaud C."/>
            <person name="Duprat S."/>
            <person name="Brottier P."/>
            <person name="Coutanceau J.-P."/>
            <person name="Gouzy J."/>
            <person name="Parra G."/>
            <person name="Lardier G."/>
            <person name="Chapple C."/>
            <person name="McKernan K.J."/>
            <person name="McEwan P."/>
            <person name="Bosak S."/>
            <person name="Kellis M."/>
            <person name="Volff J.-N."/>
            <person name="Guigo R."/>
            <person name="Zody M.C."/>
            <person name="Mesirov J."/>
            <person name="Lindblad-Toh K."/>
            <person name="Birren B."/>
            <person name="Nusbaum C."/>
            <person name="Kahn D."/>
            <person name="Robinson-Rechavi M."/>
            <person name="Laudet V."/>
            <person name="Schachter V."/>
            <person name="Quetier F."/>
            <person name="Saurin W."/>
            <person name="Scarpelli C."/>
            <person name="Wincker P."/>
            <person name="Lander E.S."/>
            <person name="Weissenbach J."/>
            <person name="Roest Crollius H."/>
        </authorList>
    </citation>
    <scope>NUCLEOTIDE SEQUENCE [LARGE SCALE GENOMIC DNA]</scope>
</reference>
<evidence type="ECO:0000259" key="7">
    <source>
        <dbReference type="PROSITE" id="PS50858"/>
    </source>
</evidence>
<accession>Q4SF87</accession>
<gene>
    <name evidence="8" type="ORF">GSTENG00019208001</name>
</gene>
<evidence type="ECO:0000256" key="5">
    <source>
        <dbReference type="ARBA" id="ARBA00075325"/>
    </source>
</evidence>
<dbReference type="InterPro" id="IPR005607">
    <property type="entry name" value="BSD_dom"/>
</dbReference>
<dbReference type="STRING" id="99883.ENSTNIP00000013031"/>
<feature type="domain" description="BSD" evidence="7">
    <location>
        <begin position="168"/>
        <end position="220"/>
    </location>
</feature>
<dbReference type="HOGENOM" id="CLU_046184_1_1_1"/>
<feature type="non-terminal residue" evidence="8">
    <location>
        <position position="1"/>
    </location>
</feature>
<feature type="region of interest" description="Disordered" evidence="6">
    <location>
        <begin position="236"/>
        <end position="284"/>
    </location>
</feature>
<feature type="compositionally biased region" description="Low complexity" evidence="6">
    <location>
        <begin position="37"/>
        <end position="49"/>
    </location>
</feature>
<dbReference type="OMA" id="DTCNLNQ"/>
<dbReference type="Gene3D" id="1.10.3970.10">
    <property type="entry name" value="BSD domain"/>
    <property type="match status" value="1"/>
</dbReference>
<evidence type="ECO:0000256" key="4">
    <source>
        <dbReference type="ARBA" id="ARBA00068563"/>
    </source>
</evidence>
<dbReference type="OrthoDB" id="47923at2759"/>
<dbReference type="GO" id="GO:0048172">
    <property type="term" value="P:regulation of short-term neuronal synaptic plasticity"/>
    <property type="evidence" value="ECO:0007669"/>
    <property type="project" value="TreeGrafter"/>
</dbReference>
<comment type="function">
    <text evidence="2">Plays a role in adipocyte differentiation by promoting mTORC2-mediated phosphorylation of AKT1 at 'Ser-473' after growth factor stimulation.</text>
</comment>
<dbReference type="Pfam" id="PF03909">
    <property type="entry name" value="BSD"/>
    <property type="match status" value="1"/>
</dbReference>
<dbReference type="GO" id="GO:0038203">
    <property type="term" value="P:TORC2 signaling"/>
    <property type="evidence" value="ECO:0007669"/>
    <property type="project" value="UniProtKB-ARBA"/>
</dbReference>
<proteinExistence type="predicted"/>
<dbReference type="KEGG" id="tng:GSTEN00019208G001"/>
<dbReference type="GO" id="GO:0032869">
    <property type="term" value="P:cellular response to insulin stimulus"/>
    <property type="evidence" value="ECO:0007669"/>
    <property type="project" value="UniProtKB-ARBA"/>
</dbReference>
<dbReference type="Proteomes" id="UP000007303">
    <property type="component" value="Unassembled WGS sequence"/>
</dbReference>
<dbReference type="Ensembl" id="ENSTNIT00000013223.1">
    <property type="protein sequence ID" value="ENSTNIP00000013031.1"/>
    <property type="gene ID" value="ENSTNIG00000010133.1"/>
</dbReference>
<sequence>MFKSLGTWFGLESPVNSKTTPDDTENVNVEQKEKVVEAQNEVNKQQAAEQDGEAEEKQENSEESKGLGDYIFSFASTATRKISDSVVETAQSIKKTVEEGKIDNIIDKTILGDFQKEQKKFVQEKKSKKSDVAVPPWVGYNEEETIQQQILALSADKRNFLRDPPAGVQFHFDMEHMYPLAAVMLEEDQLLNRMRFDLVPKHVKEEVFWRNYFYRVSLVKQSAQLTALAAQQQQDVDERAASASPDDAILTDTVRPKTPPVSIGDIQKPQRDDEEEMSTSPGVSEFVSDAFDSTAIDQEDLKKEMEQLVLDKKKSLSSPDESEAADWEEELQQELQDYEVVTESDNKDDQWDQEIEKMLQADD</sequence>
<dbReference type="GO" id="GO:0005634">
    <property type="term" value="C:nucleus"/>
    <property type="evidence" value="ECO:0007669"/>
    <property type="project" value="TreeGrafter"/>
</dbReference>
<dbReference type="InterPro" id="IPR035925">
    <property type="entry name" value="BSD_dom_sf"/>
</dbReference>
<dbReference type="GO" id="GO:0045202">
    <property type="term" value="C:synapse"/>
    <property type="evidence" value="ECO:0007669"/>
    <property type="project" value="TreeGrafter"/>
</dbReference>
<evidence type="ECO:0000256" key="2">
    <source>
        <dbReference type="ARBA" id="ARBA00058614"/>
    </source>
</evidence>
<reference evidence="9" key="3">
    <citation type="submission" date="2025-05" db="UniProtKB">
        <authorList>
            <consortium name="Ensembl"/>
        </authorList>
    </citation>
    <scope>IDENTIFICATION</scope>
</reference>
<comment type="subunit">
    <text evidence="3">Interacts (via phosphorylated form and BSD domain) with AKT1; this interaction is enhanced in a mTORC2-mediated manner in response to epidermal growth factor (EGF) stimulation and activates AKT1.</text>
</comment>
<evidence type="ECO:0000256" key="6">
    <source>
        <dbReference type="SAM" id="MobiDB-lite"/>
    </source>
</evidence>
<dbReference type="SMART" id="SM00751">
    <property type="entry name" value="BSD"/>
    <property type="match status" value="1"/>
</dbReference>
<feature type="compositionally biased region" description="Acidic residues" evidence="6">
    <location>
        <begin position="320"/>
        <end position="330"/>
    </location>
</feature>
<feature type="region of interest" description="Disordered" evidence="6">
    <location>
        <begin position="311"/>
        <end position="330"/>
    </location>
</feature>
<evidence type="ECO:0000313" key="8">
    <source>
        <dbReference type="EMBL" id="CAG00695.1"/>
    </source>
</evidence>
<reference evidence="8" key="2">
    <citation type="submission" date="2004-02" db="EMBL/GenBank/DDBJ databases">
        <authorList>
            <consortium name="Genoscope"/>
            <consortium name="Whitehead Institute Centre for Genome Research"/>
        </authorList>
    </citation>
    <scope>NUCLEOTIDE SEQUENCE</scope>
</reference>
<name>Q4SF87_TETNG</name>
<dbReference type="AlphaFoldDB" id="Q4SF87"/>
<dbReference type="FunFam" id="1.10.3970.10:FF:000001">
    <property type="entry name" value="synapse-associated protein 1 isoform X1"/>
    <property type="match status" value="1"/>
</dbReference>
<dbReference type="GO" id="GO:0045600">
    <property type="term" value="P:positive regulation of fat cell differentiation"/>
    <property type="evidence" value="ECO:0007669"/>
    <property type="project" value="UniProtKB-ARBA"/>
</dbReference>
<keyword evidence="10" id="KW-1185">Reference proteome</keyword>
<evidence type="ECO:0000256" key="1">
    <source>
        <dbReference type="ARBA" id="ARBA00022553"/>
    </source>
</evidence>
<evidence type="ECO:0000313" key="9">
    <source>
        <dbReference type="Ensembl" id="ENSTNIP00000013031.1"/>
    </source>
</evidence>
<evidence type="ECO:0000256" key="3">
    <source>
        <dbReference type="ARBA" id="ARBA00065448"/>
    </source>
</evidence>
<dbReference type="InterPro" id="IPR051494">
    <property type="entry name" value="BSD_domain-containing"/>
</dbReference>
<keyword evidence="1" id="KW-0597">Phosphoprotein</keyword>
<evidence type="ECO:0000313" key="10">
    <source>
        <dbReference type="Proteomes" id="UP000007303"/>
    </source>
</evidence>
<feature type="region of interest" description="Disordered" evidence="6">
    <location>
        <begin position="1"/>
        <end position="65"/>
    </location>
</feature>
<dbReference type="SUPFAM" id="SSF140383">
    <property type="entry name" value="BSD domain-like"/>
    <property type="match status" value="1"/>
</dbReference>
<organism evidence="8">
    <name type="scientific">Tetraodon nigroviridis</name>
    <name type="common">Spotted green pufferfish</name>
    <name type="synonym">Chelonodon nigroviridis</name>
    <dbReference type="NCBI Taxonomy" id="99883"/>
    <lineage>
        <taxon>Eukaryota</taxon>
        <taxon>Metazoa</taxon>
        <taxon>Chordata</taxon>
        <taxon>Craniata</taxon>
        <taxon>Vertebrata</taxon>
        <taxon>Euteleostomi</taxon>
        <taxon>Actinopterygii</taxon>
        <taxon>Neopterygii</taxon>
        <taxon>Teleostei</taxon>
        <taxon>Neoteleostei</taxon>
        <taxon>Acanthomorphata</taxon>
        <taxon>Eupercaria</taxon>
        <taxon>Tetraodontiformes</taxon>
        <taxon>Tetradontoidea</taxon>
        <taxon>Tetraodontidae</taxon>
        <taxon>Tetraodon</taxon>
    </lineage>
</organism>
<dbReference type="GO" id="GO:0005794">
    <property type="term" value="C:Golgi apparatus"/>
    <property type="evidence" value="ECO:0007669"/>
    <property type="project" value="TreeGrafter"/>
</dbReference>
<dbReference type="GO" id="GO:0071364">
    <property type="term" value="P:cellular response to epidermal growth factor stimulus"/>
    <property type="evidence" value="ECO:0007669"/>
    <property type="project" value="UniProtKB-ARBA"/>
</dbReference>
<feature type="compositionally biased region" description="Basic and acidic residues" evidence="6">
    <location>
        <begin position="55"/>
        <end position="65"/>
    </location>
</feature>
<protein>
    <recommendedName>
        <fullName evidence="4">Synapse-associated protein 1</fullName>
    </recommendedName>
    <alternativeName>
        <fullName evidence="5">BSD domain-containing signal transducer and Akt interactor protein</fullName>
    </alternativeName>
</protein>
<dbReference type="EMBL" id="CAAE01014607">
    <property type="protein sequence ID" value="CAG00695.1"/>
    <property type="molecule type" value="Genomic_DNA"/>
</dbReference>
<dbReference type="PANTHER" id="PTHR16019">
    <property type="entry name" value="SYNAPSE-ASSOCIATED PROTEIN"/>
    <property type="match status" value="1"/>
</dbReference>